<evidence type="ECO:0000259" key="7">
    <source>
        <dbReference type="PROSITE" id="PS51903"/>
    </source>
</evidence>
<dbReference type="InterPro" id="IPR019489">
    <property type="entry name" value="Clp_ATPase_C"/>
</dbReference>
<dbReference type="InterPro" id="IPR027417">
    <property type="entry name" value="P-loop_NTPase"/>
</dbReference>
<dbReference type="AlphaFoldDB" id="A0A8X8Z3P8"/>
<evidence type="ECO:0000256" key="1">
    <source>
        <dbReference type="ARBA" id="ARBA00022737"/>
    </source>
</evidence>
<keyword evidence="1 5" id="KW-0677">Repeat</keyword>
<protein>
    <recommendedName>
        <fullName evidence="7">Clp R domain-containing protein</fullName>
    </recommendedName>
</protein>
<dbReference type="GO" id="GO:0005737">
    <property type="term" value="C:cytoplasm"/>
    <property type="evidence" value="ECO:0007669"/>
    <property type="project" value="TreeGrafter"/>
</dbReference>
<dbReference type="SUPFAM" id="SSF81923">
    <property type="entry name" value="Double Clp-N motif"/>
    <property type="match status" value="1"/>
</dbReference>
<dbReference type="SMART" id="SM00382">
    <property type="entry name" value="AAA"/>
    <property type="match status" value="2"/>
</dbReference>
<evidence type="ECO:0000256" key="3">
    <source>
        <dbReference type="ARBA" id="ARBA00022840"/>
    </source>
</evidence>
<evidence type="ECO:0000256" key="4">
    <source>
        <dbReference type="ARBA" id="ARBA00023186"/>
    </source>
</evidence>
<reference evidence="8" key="1">
    <citation type="submission" date="2018-01" db="EMBL/GenBank/DDBJ databases">
        <authorList>
            <person name="Mao J.F."/>
        </authorList>
    </citation>
    <scope>NUCLEOTIDE SEQUENCE</scope>
    <source>
        <strain evidence="8">Huo1</strain>
        <tissue evidence="8">Leaf</tissue>
    </source>
</reference>
<dbReference type="GO" id="GO:0016887">
    <property type="term" value="F:ATP hydrolysis activity"/>
    <property type="evidence" value="ECO:0007669"/>
    <property type="project" value="InterPro"/>
</dbReference>
<keyword evidence="3" id="KW-0067">ATP-binding</keyword>
<dbReference type="InterPro" id="IPR028299">
    <property type="entry name" value="ClpA/B_CS2"/>
</dbReference>
<dbReference type="GO" id="GO:0034605">
    <property type="term" value="P:cellular response to heat"/>
    <property type="evidence" value="ECO:0007669"/>
    <property type="project" value="TreeGrafter"/>
</dbReference>
<evidence type="ECO:0000313" key="8">
    <source>
        <dbReference type="EMBL" id="KAG6390701.1"/>
    </source>
</evidence>
<feature type="region of interest" description="Disordered" evidence="6">
    <location>
        <begin position="299"/>
        <end position="330"/>
    </location>
</feature>
<dbReference type="GO" id="GO:0005524">
    <property type="term" value="F:ATP binding"/>
    <property type="evidence" value="ECO:0007669"/>
    <property type="project" value="UniProtKB-KW"/>
</dbReference>
<proteinExistence type="predicted"/>
<comment type="caution">
    <text evidence="8">The sequence shown here is derived from an EMBL/GenBank/DDBJ whole genome shotgun (WGS) entry which is preliminary data.</text>
</comment>
<dbReference type="PANTHER" id="PTHR11638:SF185">
    <property type="entry name" value="ATP-DEPENDENT CLP PROTEASE ATP-BINDING SUBUNIT"/>
    <property type="match status" value="1"/>
</dbReference>
<evidence type="ECO:0000313" key="9">
    <source>
        <dbReference type="Proteomes" id="UP000298416"/>
    </source>
</evidence>
<dbReference type="Gene3D" id="1.10.8.60">
    <property type="match status" value="1"/>
</dbReference>
<dbReference type="PROSITE" id="PS51903">
    <property type="entry name" value="CLP_R"/>
    <property type="match status" value="1"/>
</dbReference>
<dbReference type="InterPro" id="IPR003959">
    <property type="entry name" value="ATPase_AAA_core"/>
</dbReference>
<dbReference type="InterPro" id="IPR003593">
    <property type="entry name" value="AAA+_ATPase"/>
</dbReference>
<dbReference type="SUPFAM" id="SSF52540">
    <property type="entry name" value="P-loop containing nucleoside triphosphate hydrolases"/>
    <property type="match status" value="2"/>
</dbReference>
<dbReference type="InterPro" id="IPR041546">
    <property type="entry name" value="ClpA/ClpB_AAA_lid"/>
</dbReference>
<dbReference type="InterPro" id="IPR050130">
    <property type="entry name" value="ClpA_ClpB"/>
</dbReference>
<name>A0A8X8Z3P8_SALSN</name>
<dbReference type="Gene3D" id="3.40.50.300">
    <property type="entry name" value="P-loop containing nucleotide triphosphate hydrolases"/>
    <property type="match status" value="3"/>
</dbReference>
<dbReference type="Pfam" id="PF17871">
    <property type="entry name" value="AAA_lid_9"/>
    <property type="match status" value="1"/>
</dbReference>
<dbReference type="CDD" id="cd00009">
    <property type="entry name" value="AAA"/>
    <property type="match status" value="1"/>
</dbReference>
<evidence type="ECO:0000256" key="5">
    <source>
        <dbReference type="PROSITE-ProRule" id="PRU01251"/>
    </source>
</evidence>
<dbReference type="Pfam" id="PF00004">
    <property type="entry name" value="AAA"/>
    <property type="match status" value="1"/>
</dbReference>
<keyword evidence="2" id="KW-0547">Nucleotide-binding</keyword>
<dbReference type="PANTHER" id="PTHR11638">
    <property type="entry name" value="ATP-DEPENDENT CLP PROTEASE"/>
    <property type="match status" value="1"/>
</dbReference>
<dbReference type="Pfam" id="PF10431">
    <property type="entry name" value="ClpB_D2-small"/>
    <property type="match status" value="1"/>
</dbReference>
<organism evidence="8">
    <name type="scientific">Salvia splendens</name>
    <name type="common">Scarlet sage</name>
    <dbReference type="NCBI Taxonomy" id="180675"/>
    <lineage>
        <taxon>Eukaryota</taxon>
        <taxon>Viridiplantae</taxon>
        <taxon>Streptophyta</taxon>
        <taxon>Embryophyta</taxon>
        <taxon>Tracheophyta</taxon>
        <taxon>Spermatophyta</taxon>
        <taxon>Magnoliopsida</taxon>
        <taxon>eudicotyledons</taxon>
        <taxon>Gunneridae</taxon>
        <taxon>Pentapetalae</taxon>
        <taxon>asterids</taxon>
        <taxon>lamiids</taxon>
        <taxon>Lamiales</taxon>
        <taxon>Lamiaceae</taxon>
        <taxon>Nepetoideae</taxon>
        <taxon>Mentheae</taxon>
        <taxon>Salviinae</taxon>
        <taxon>Salvia</taxon>
        <taxon>Salvia subgen. Calosphace</taxon>
        <taxon>core Calosphace</taxon>
    </lineage>
</organism>
<dbReference type="SMART" id="SM01086">
    <property type="entry name" value="ClpB_D2-small"/>
    <property type="match status" value="1"/>
</dbReference>
<feature type="domain" description="Clp R" evidence="7">
    <location>
        <begin position="104"/>
        <end position="255"/>
    </location>
</feature>
<sequence length="1097" mass="119479">MEVSCSPPLSVNSVLNSGPIRRVSASAAHRRRHKLVAFPPNCPPPASCATAASSACSTSTSTSTSSSSSYFGLSLAQNCGFNRNNAGALKKTRRRSFFVVSGIFEKFTERSIKAVMFSQREAKAMGKDMVYTQHLLLGLVAEDRASGGFLGSGITVDAARAAVRSLWEEDNHNDGSLQQSETSATDVPFSASTKRVFEAAVDYSRTMGYNYIAPEHIAVGLFTIDDGNANRVLKRLSCARLADASKEKIFSVMLIAPLFLLSDFHVLSLELDSNGFRLGVNVNHLAKAAVSRLQGELAKEGREPASTASKKLQGNIFPEKNNQSKSPERETEKKALDLFCVDLTARASQGSIDPVIGRDTEVQRVIQILCRRTKSNPILLGEAGVGKTAIAEGLALNIANGTVPILLMEKRILSLDIGLLIAGAKERGELEGRVSMLIKEIKQSGNIILFIDEVHTLIGSGTVGRGNKGSGLDIANLLKPSLGRSEFQIKFSVGSGCWDETRGLGAGMGAEMVEQLGRNGTGDDVVEHGVDAVKLGTEQGTVSRKQGNLLYPRTIDIIQLLAFCTPISGISTWPYNIVCIASTTMDEFRLHFEKDKALARRFQPVLINEPSQVDAVQILMGLREKYESHHKCVYTLEAINAAVHLSARYIPDRHLPDKAIDLIDEAGSRARMKASKRKKEERTSVLSKSPSDYWQEIRTVQAMHEASLATTVAENDDSSSLDENGRHIYNPSLVSSSSDDEITVVGPEDIASVASFWSGIPVNKLTADERMLLVGLDEQLKKRVVGQDEAVAAICRAVKRSRVGLKDPDRPIAAMLFCGPTGVGKTELTKALAASYFGSESAMLRLDMSEYMERHTVSKLIGSPPGYVGYGEGGTLTEAIRKRPFTVVLLDEIEKAHPDIFNILLQLFEDGHLTDSQGRRVSFKNALVVMTSNVGSAAIAKGRHNSFGFFTNEDESASYAGLKALLMEELKGYFRPELLNRIDEVVVFRPLEKPQLLEILDIMVLEVKDRLASLEIGLEVSEAIMELICEQGYDRSYGARPLRRAVTLIIEDLVSESLLSDEYKAGDIAVIDVDSSGNPVVTNKSNRIELSDRSSKL</sequence>
<dbReference type="InterPro" id="IPR036628">
    <property type="entry name" value="Clp_N_dom_sf"/>
</dbReference>
<dbReference type="EMBL" id="PNBA02000019">
    <property type="protein sequence ID" value="KAG6390701.1"/>
    <property type="molecule type" value="Genomic_DNA"/>
</dbReference>
<reference evidence="8" key="2">
    <citation type="submission" date="2020-08" db="EMBL/GenBank/DDBJ databases">
        <title>Plant Genome Project.</title>
        <authorList>
            <person name="Zhang R.-G."/>
        </authorList>
    </citation>
    <scope>NUCLEOTIDE SEQUENCE</scope>
    <source>
        <strain evidence="8">Huo1</strain>
        <tissue evidence="8">Leaf</tissue>
    </source>
</reference>
<evidence type="ECO:0000256" key="6">
    <source>
        <dbReference type="SAM" id="MobiDB-lite"/>
    </source>
</evidence>
<dbReference type="PRINTS" id="PR00300">
    <property type="entry name" value="CLPPROTEASEA"/>
</dbReference>
<dbReference type="FunFam" id="3.40.50.300:FF:000025">
    <property type="entry name" value="ATP-dependent Clp protease subunit"/>
    <property type="match status" value="1"/>
</dbReference>
<dbReference type="Pfam" id="PF02861">
    <property type="entry name" value="Clp_N"/>
    <property type="match status" value="1"/>
</dbReference>
<dbReference type="InterPro" id="IPR004176">
    <property type="entry name" value="Clp_R_N"/>
</dbReference>
<dbReference type="Pfam" id="PF07724">
    <property type="entry name" value="AAA_2"/>
    <property type="match status" value="1"/>
</dbReference>
<keyword evidence="4" id="KW-0143">Chaperone</keyword>
<keyword evidence="9" id="KW-1185">Reference proteome</keyword>
<accession>A0A8X8Z3P8</accession>
<dbReference type="CDD" id="cd19499">
    <property type="entry name" value="RecA-like_ClpB_Hsp104-like"/>
    <property type="match status" value="1"/>
</dbReference>
<gene>
    <name evidence="8" type="ORF">SASPL_148440</name>
</gene>
<dbReference type="PROSITE" id="PS00871">
    <property type="entry name" value="CLPAB_2"/>
    <property type="match status" value="1"/>
</dbReference>
<evidence type="ECO:0000256" key="2">
    <source>
        <dbReference type="ARBA" id="ARBA00022741"/>
    </source>
</evidence>
<dbReference type="Gene3D" id="1.10.1780.10">
    <property type="entry name" value="Clp, N-terminal domain"/>
    <property type="match status" value="1"/>
</dbReference>
<dbReference type="InterPro" id="IPR001270">
    <property type="entry name" value="ClpA/B"/>
</dbReference>
<dbReference type="Proteomes" id="UP000298416">
    <property type="component" value="Unassembled WGS sequence"/>
</dbReference>